<evidence type="ECO:0000256" key="1">
    <source>
        <dbReference type="ARBA" id="ARBA00022475"/>
    </source>
</evidence>
<evidence type="ECO:0000256" key="2">
    <source>
        <dbReference type="ARBA" id="ARBA00022676"/>
    </source>
</evidence>
<dbReference type="PANTHER" id="PTHR48090:SF3">
    <property type="entry name" value="UNDECAPRENYL-PHOSPHATE 4-DEOXY-4-FORMAMIDO-L-ARABINOSE TRANSFERASE"/>
    <property type="match status" value="1"/>
</dbReference>
<name>A0ABR6W8X8_9BACT</name>
<dbReference type="InterPro" id="IPR029044">
    <property type="entry name" value="Nucleotide-diphossugar_trans"/>
</dbReference>
<keyword evidence="7 8" id="KW-0472">Membrane</keyword>
<dbReference type="EMBL" id="VFIA01000022">
    <property type="protein sequence ID" value="MBC3793021.1"/>
    <property type="molecule type" value="Genomic_DNA"/>
</dbReference>
<keyword evidence="5" id="KW-0448">Lipopolysaccharide biosynthesis</keyword>
<reference evidence="10 11" key="1">
    <citation type="submission" date="2019-06" db="EMBL/GenBank/DDBJ databases">
        <title>Spirosoma utsteinense sp. nov. isolated from Antarctic ice-free soils.</title>
        <authorList>
            <person name="Tahon G."/>
        </authorList>
    </citation>
    <scope>NUCLEOTIDE SEQUENCE [LARGE SCALE GENOMIC DNA]</scope>
    <source>
        <strain evidence="10 11">LMG 31447</strain>
    </source>
</reference>
<dbReference type="InterPro" id="IPR001173">
    <property type="entry name" value="Glyco_trans_2-like"/>
</dbReference>
<protein>
    <submittedName>
        <fullName evidence="10">Glycosyltransferase involved in cell wall biosynthesis</fullName>
    </submittedName>
</protein>
<keyword evidence="1" id="KW-1003">Cell membrane</keyword>
<comment type="caution">
    <text evidence="10">The sequence shown here is derived from an EMBL/GenBank/DDBJ whole genome shotgun (WGS) entry which is preliminary data.</text>
</comment>
<feature type="transmembrane region" description="Helical" evidence="8">
    <location>
        <begin position="245"/>
        <end position="266"/>
    </location>
</feature>
<dbReference type="Gene3D" id="3.90.550.10">
    <property type="entry name" value="Spore Coat Polysaccharide Biosynthesis Protein SpsA, Chain A"/>
    <property type="match status" value="1"/>
</dbReference>
<sequence length="337" mass="37306">MMVNTAIDTIPVHALPDVSIIVCVYNEAGNGAPLVAQIRQAMQEIRYELIYVNDGSTDNTLAELRGIDDSNLIVLDLKKNYGQSLALAAGIDLARGAYVVTLDGDQQNDPADIMRLLKHCDANELDLVAGLRSDRQDGYLLRKLPSNLANALIRWATGMPLRDLGCGLKVFRASMAKSLNLYGELHRFILVMAHMEGARMAQLPVNHRARQIGHSKYGLSRTLRVVSDLLLLIFLKKYRTKPMHLFGTTGVLMIITSLFLFGGMLLVNRAQLVSLLIAGLILAVGGLQLLAFGIMTELQLRTHFESQGKKPYEIRKAYKKGFNTERKEALVPTVHAE</sequence>
<dbReference type="PANTHER" id="PTHR48090">
    <property type="entry name" value="UNDECAPRENYL-PHOSPHATE 4-DEOXY-4-FORMAMIDO-L-ARABINOSE TRANSFERASE-RELATED"/>
    <property type="match status" value="1"/>
</dbReference>
<keyword evidence="4 8" id="KW-0812">Transmembrane</keyword>
<evidence type="ECO:0000256" key="4">
    <source>
        <dbReference type="ARBA" id="ARBA00022692"/>
    </source>
</evidence>
<evidence type="ECO:0000256" key="8">
    <source>
        <dbReference type="SAM" id="Phobius"/>
    </source>
</evidence>
<keyword evidence="2" id="KW-0328">Glycosyltransferase</keyword>
<evidence type="ECO:0000313" key="10">
    <source>
        <dbReference type="EMBL" id="MBC3793021.1"/>
    </source>
</evidence>
<feature type="transmembrane region" description="Helical" evidence="8">
    <location>
        <begin position="272"/>
        <end position="294"/>
    </location>
</feature>
<evidence type="ECO:0000259" key="9">
    <source>
        <dbReference type="Pfam" id="PF00535"/>
    </source>
</evidence>
<evidence type="ECO:0000256" key="5">
    <source>
        <dbReference type="ARBA" id="ARBA00022985"/>
    </source>
</evidence>
<evidence type="ECO:0000256" key="3">
    <source>
        <dbReference type="ARBA" id="ARBA00022679"/>
    </source>
</evidence>
<dbReference type="RefSeq" id="WP_235985496.1">
    <property type="nucleotide sequence ID" value="NZ_VFIA01000022.1"/>
</dbReference>
<proteinExistence type="predicted"/>
<dbReference type="SUPFAM" id="SSF53448">
    <property type="entry name" value="Nucleotide-diphospho-sugar transferases"/>
    <property type="match status" value="1"/>
</dbReference>
<dbReference type="Pfam" id="PF00535">
    <property type="entry name" value="Glycos_transf_2"/>
    <property type="match status" value="1"/>
</dbReference>
<gene>
    <name evidence="10" type="ORF">FH603_3537</name>
</gene>
<keyword evidence="3" id="KW-0808">Transferase</keyword>
<dbReference type="CDD" id="cd04187">
    <property type="entry name" value="DPM1_like_bac"/>
    <property type="match status" value="1"/>
</dbReference>
<dbReference type="Proteomes" id="UP000700732">
    <property type="component" value="Unassembled WGS sequence"/>
</dbReference>
<feature type="domain" description="Glycosyltransferase 2-like" evidence="9">
    <location>
        <begin position="19"/>
        <end position="152"/>
    </location>
</feature>
<evidence type="ECO:0000256" key="6">
    <source>
        <dbReference type="ARBA" id="ARBA00022989"/>
    </source>
</evidence>
<accession>A0ABR6W8X8</accession>
<organism evidence="10 11">
    <name type="scientific">Spirosoma utsteinense</name>
    <dbReference type="NCBI Taxonomy" id="2585773"/>
    <lineage>
        <taxon>Bacteria</taxon>
        <taxon>Pseudomonadati</taxon>
        <taxon>Bacteroidota</taxon>
        <taxon>Cytophagia</taxon>
        <taxon>Cytophagales</taxon>
        <taxon>Cytophagaceae</taxon>
        <taxon>Spirosoma</taxon>
    </lineage>
</organism>
<dbReference type="InterPro" id="IPR050256">
    <property type="entry name" value="Glycosyltransferase_2"/>
</dbReference>
<evidence type="ECO:0000256" key="7">
    <source>
        <dbReference type="ARBA" id="ARBA00023136"/>
    </source>
</evidence>
<keyword evidence="11" id="KW-1185">Reference proteome</keyword>
<evidence type="ECO:0000313" key="11">
    <source>
        <dbReference type="Proteomes" id="UP000700732"/>
    </source>
</evidence>
<keyword evidence="6 8" id="KW-1133">Transmembrane helix</keyword>